<dbReference type="PANTHER" id="PTHR47755">
    <property type="entry name" value="CELL DIVISION PROTEIN FTSX"/>
    <property type="match status" value="1"/>
</dbReference>
<dbReference type="EMBL" id="PZZL01000003">
    <property type="protein sequence ID" value="PTM60273.1"/>
    <property type="molecule type" value="Genomic_DNA"/>
</dbReference>
<gene>
    <name evidence="2" type="ORF">C8P69_103203</name>
</gene>
<sequence>MVTGTRRSASLQHWVAAQGRNGAGQADARPGRGASLVPPSSIAGRALMVIIAIMTFLGSLTVGGVDLVRTAAADWTSSIVREATIQVRPVAGRDVNADVTRATEIAVRFPGVADVAPYTAEETRRMLEPWLGTGLGAEDLPIPRLIVVKLADDRRTDMEAFRRALAEVPTASLDDHRQWFDRLRAMARAVIVVGLVIVALMIAATGLSVVFATRAAVETNRPVVEVLHFVGARDAFIAGEFQRHFLWLALKGAVAGGLAALGAIMASGLIAARWRATAGGDQIEALFGSFALGSTGYAGIVVLVLLVTGVAAVTCRLTVMRTLAAID</sequence>
<keyword evidence="1" id="KW-1133">Transmembrane helix</keyword>
<organism evidence="2 3">
    <name type="scientific">Phreatobacter oligotrophus</name>
    <dbReference type="NCBI Taxonomy" id="1122261"/>
    <lineage>
        <taxon>Bacteria</taxon>
        <taxon>Pseudomonadati</taxon>
        <taxon>Pseudomonadota</taxon>
        <taxon>Alphaproteobacteria</taxon>
        <taxon>Hyphomicrobiales</taxon>
        <taxon>Phreatobacteraceae</taxon>
        <taxon>Phreatobacter</taxon>
    </lineage>
</organism>
<keyword evidence="1" id="KW-0472">Membrane</keyword>
<name>A0A2T4ZEH9_9HYPH</name>
<dbReference type="AlphaFoldDB" id="A0A2T4ZEH9"/>
<evidence type="ECO:0000313" key="2">
    <source>
        <dbReference type="EMBL" id="PTM60273.1"/>
    </source>
</evidence>
<keyword evidence="2" id="KW-0132">Cell division</keyword>
<proteinExistence type="predicted"/>
<keyword evidence="2" id="KW-0131">Cell cycle</keyword>
<dbReference type="Proteomes" id="UP000241808">
    <property type="component" value="Unassembled WGS sequence"/>
</dbReference>
<dbReference type="GO" id="GO:0051301">
    <property type="term" value="P:cell division"/>
    <property type="evidence" value="ECO:0007669"/>
    <property type="project" value="UniProtKB-KW"/>
</dbReference>
<keyword evidence="1" id="KW-0812">Transmembrane</keyword>
<evidence type="ECO:0000256" key="1">
    <source>
        <dbReference type="SAM" id="Phobius"/>
    </source>
</evidence>
<dbReference type="PANTHER" id="PTHR47755:SF1">
    <property type="entry name" value="CELL DIVISION PROTEIN FTSX"/>
    <property type="match status" value="1"/>
</dbReference>
<reference evidence="2 3" key="1">
    <citation type="submission" date="2018-04" db="EMBL/GenBank/DDBJ databases">
        <title>Genomic Encyclopedia of Archaeal and Bacterial Type Strains, Phase II (KMG-II): from individual species to whole genera.</title>
        <authorList>
            <person name="Goeker M."/>
        </authorList>
    </citation>
    <scope>NUCLEOTIDE SEQUENCE [LARGE SCALE GENOMIC DNA]</scope>
    <source>
        <strain evidence="2 3">DSM 25521</strain>
    </source>
</reference>
<comment type="caution">
    <text evidence="2">The sequence shown here is derived from an EMBL/GenBank/DDBJ whole genome shotgun (WGS) entry which is preliminary data.</text>
</comment>
<feature type="transmembrane region" description="Helical" evidence="1">
    <location>
        <begin position="189"/>
        <end position="212"/>
    </location>
</feature>
<feature type="transmembrane region" description="Helical" evidence="1">
    <location>
        <begin position="253"/>
        <end position="274"/>
    </location>
</feature>
<protein>
    <submittedName>
        <fullName evidence="2">Cell division transport system permease protein</fullName>
    </submittedName>
</protein>
<dbReference type="GO" id="GO:0032153">
    <property type="term" value="C:cell division site"/>
    <property type="evidence" value="ECO:0007669"/>
    <property type="project" value="TreeGrafter"/>
</dbReference>
<keyword evidence="3" id="KW-1185">Reference proteome</keyword>
<dbReference type="GO" id="GO:0016020">
    <property type="term" value="C:membrane"/>
    <property type="evidence" value="ECO:0007669"/>
    <property type="project" value="InterPro"/>
</dbReference>
<feature type="transmembrane region" description="Helical" evidence="1">
    <location>
        <begin position="286"/>
        <end position="313"/>
    </location>
</feature>
<dbReference type="InterPro" id="IPR004513">
    <property type="entry name" value="FtsX"/>
</dbReference>
<feature type="transmembrane region" description="Helical" evidence="1">
    <location>
        <begin position="46"/>
        <end position="68"/>
    </location>
</feature>
<accession>A0A2T4ZEH9</accession>
<dbReference type="RefSeq" id="WP_245901933.1">
    <property type="nucleotide sequence ID" value="NZ_PZZL01000003.1"/>
</dbReference>
<evidence type="ECO:0000313" key="3">
    <source>
        <dbReference type="Proteomes" id="UP000241808"/>
    </source>
</evidence>